<dbReference type="AlphaFoldDB" id="W9QXP1"/>
<sequence>MMIHVDSHRHQDVVPCERVHEPSPATVTSIRDVYSEMVTIRDSRSDGDSRSDRVTTVVIIRCSDRHQQFSIFF</sequence>
<organism evidence="1 2">
    <name type="scientific">Morus notabilis</name>
    <dbReference type="NCBI Taxonomy" id="981085"/>
    <lineage>
        <taxon>Eukaryota</taxon>
        <taxon>Viridiplantae</taxon>
        <taxon>Streptophyta</taxon>
        <taxon>Embryophyta</taxon>
        <taxon>Tracheophyta</taxon>
        <taxon>Spermatophyta</taxon>
        <taxon>Magnoliopsida</taxon>
        <taxon>eudicotyledons</taxon>
        <taxon>Gunneridae</taxon>
        <taxon>Pentapetalae</taxon>
        <taxon>rosids</taxon>
        <taxon>fabids</taxon>
        <taxon>Rosales</taxon>
        <taxon>Moraceae</taxon>
        <taxon>Moreae</taxon>
        <taxon>Morus</taxon>
    </lineage>
</organism>
<gene>
    <name evidence="1" type="ORF">L484_002571</name>
</gene>
<keyword evidence="2" id="KW-1185">Reference proteome</keyword>
<protein>
    <submittedName>
        <fullName evidence="1">Uncharacterized protein</fullName>
    </submittedName>
</protein>
<name>W9QXP1_9ROSA</name>
<evidence type="ECO:0000313" key="2">
    <source>
        <dbReference type="Proteomes" id="UP000030645"/>
    </source>
</evidence>
<evidence type="ECO:0000313" key="1">
    <source>
        <dbReference type="EMBL" id="EXB43103.1"/>
    </source>
</evidence>
<reference evidence="2" key="1">
    <citation type="submission" date="2013-01" db="EMBL/GenBank/DDBJ databases">
        <title>Draft Genome Sequence of a Mulberry Tree, Morus notabilis C.K. Schneid.</title>
        <authorList>
            <person name="He N."/>
            <person name="Zhao S."/>
        </authorList>
    </citation>
    <scope>NUCLEOTIDE SEQUENCE</scope>
</reference>
<accession>W9QXP1</accession>
<dbReference type="EMBL" id="KE343830">
    <property type="protein sequence ID" value="EXB43103.1"/>
    <property type="molecule type" value="Genomic_DNA"/>
</dbReference>
<proteinExistence type="predicted"/>
<dbReference type="Proteomes" id="UP000030645">
    <property type="component" value="Unassembled WGS sequence"/>
</dbReference>